<dbReference type="InterPro" id="IPR013783">
    <property type="entry name" value="Ig-like_fold"/>
</dbReference>
<organism evidence="2 3">
    <name type="scientific">Micavibrio aeruginosavorus</name>
    <dbReference type="NCBI Taxonomy" id="349221"/>
    <lineage>
        <taxon>Bacteria</taxon>
        <taxon>Pseudomonadati</taxon>
        <taxon>Bdellovibrionota</taxon>
        <taxon>Bdellovibrionia</taxon>
        <taxon>Bdellovibrionales</taxon>
        <taxon>Pseudobdellovibrionaceae</taxon>
        <taxon>Micavibrio</taxon>
    </lineage>
</organism>
<dbReference type="AlphaFoldDB" id="A0A2W5FUL4"/>
<sequence>MNSGAFAQAAEGMPAPEIQLQEEGAQQLNQDSPPANVINDTETENKIELSGNDEILVAVNINGMIREEGLSIFLPAGASYSDVMVPLRSMAELLTFAITVNTGDKKAEGFFISSDNVFQLDLNSGDVLVDGKKEKLEAGEAEIIEDDIFVRASSLKKWFGISATLNINSLVLDLDTGSDLPFQERMKRLLNAEKRMKTFRYDAIKPQNAVLAPYRNFSYPSLYITTTGGIQKSSSGQSFLGLATLQGNQDIAKFEADYAIGTRYNSRGTSEISNSRLTFQRRDNQNNLLGPLRAGRISFGDVSFPSVPLFAGGQRGAGIEISSDSRLGSRYATNSENFILDGDAPVGWDAELYRNGSFIAFQQVGSDGRFVFENVNLPSGFNNFEVILYGPQGQKTSIKREIARGPRLLRDGEIQYDFAAGTPESDFLPFDEDAQSNRTPGMSGQIFYGVSKFFTLGTSVYSGPQDAINNDVGNFTSTSFESGSNFDDRDSVRASGAAVSAATSFSGINLQGQALAADSGRRAYELAAATKPFGFNLGASHTTYRNFLSEDQDIKSRNEVNLSRNFGGLNLTFRVEDRDFLNREDDRIFEQITSFKFLGISINNDLVRTFSKSKSIDDFEGELSALASLYNIRLRSALLYDLDEDAPSKYRRLSFSGQKSLSSRTSFRFEGSHDFESKTKNLNLRLSRDFDKYGLDFDVNADTENNYAFTVGLRVALQPDQKNNYHFVDPRTGGLASLGARAFIDDNNNEIYDNGEKTIEGVEFKSSTRSEKAATDKEGVSYLTGLGEAPARIIVQTESIPDIYLAPKFDHRDLIPRRGSTPVIDFPFVKMSEIAGYLTHLKRGLEGVVVRLVSGIDGKEVEKTETDSDGYFIFPAVKGGNYKIAFGLPDREFMSLNVDLDASIEDPEEMKVEATDELAKATEQAASVQTSAGSSARQRNIDALNAPAGAMPNIDDPLSEEDLKELDEKAIEGIITQ</sequence>
<dbReference type="Gene3D" id="2.60.40.10">
    <property type="entry name" value="Immunoglobulins"/>
    <property type="match status" value="1"/>
</dbReference>
<proteinExistence type="predicted"/>
<evidence type="ECO:0000313" key="3">
    <source>
        <dbReference type="Proteomes" id="UP000249739"/>
    </source>
</evidence>
<evidence type="ECO:0000256" key="1">
    <source>
        <dbReference type="SAM" id="MobiDB-lite"/>
    </source>
</evidence>
<feature type="compositionally biased region" description="Polar residues" evidence="1">
    <location>
        <begin position="924"/>
        <end position="938"/>
    </location>
</feature>
<feature type="region of interest" description="Disordered" evidence="1">
    <location>
        <begin position="921"/>
        <end position="962"/>
    </location>
</feature>
<dbReference type="EMBL" id="QFOT01000001">
    <property type="protein sequence ID" value="PZP57480.1"/>
    <property type="molecule type" value="Genomic_DNA"/>
</dbReference>
<comment type="caution">
    <text evidence="2">The sequence shown here is derived from an EMBL/GenBank/DDBJ whole genome shotgun (WGS) entry which is preliminary data.</text>
</comment>
<dbReference type="SUPFAM" id="SSF49478">
    <property type="entry name" value="Cna protein B-type domain"/>
    <property type="match status" value="1"/>
</dbReference>
<name>A0A2W5FUL4_9BACT</name>
<accession>A0A2W5FUL4</accession>
<evidence type="ECO:0008006" key="4">
    <source>
        <dbReference type="Google" id="ProtNLM"/>
    </source>
</evidence>
<reference evidence="2 3" key="1">
    <citation type="submission" date="2017-08" db="EMBL/GenBank/DDBJ databases">
        <title>Infants hospitalized years apart are colonized by the same room-sourced microbial strains.</title>
        <authorList>
            <person name="Brooks B."/>
            <person name="Olm M.R."/>
            <person name="Firek B.A."/>
            <person name="Baker R."/>
            <person name="Thomas B.C."/>
            <person name="Morowitz M.J."/>
            <person name="Banfield J.F."/>
        </authorList>
    </citation>
    <scope>NUCLEOTIDE SEQUENCE [LARGE SCALE GENOMIC DNA]</scope>
    <source>
        <strain evidence="2">S2_006_000_R2_64</strain>
    </source>
</reference>
<protein>
    <recommendedName>
        <fullName evidence="4">SD-repeat containing protein B domain-containing protein</fullName>
    </recommendedName>
</protein>
<evidence type="ECO:0000313" key="2">
    <source>
        <dbReference type="EMBL" id="PZP57480.1"/>
    </source>
</evidence>
<dbReference type="Proteomes" id="UP000249739">
    <property type="component" value="Unassembled WGS sequence"/>
</dbReference>
<gene>
    <name evidence="2" type="ORF">DI586_00145</name>
</gene>